<dbReference type="PANTHER" id="PTHR33228">
    <property type="entry name" value="PROTEIN GLUTAMINE DUMPER 4-RELATED"/>
    <property type="match status" value="1"/>
</dbReference>
<gene>
    <name evidence="9" type="ORF">EUGRSUZ_J01438</name>
</gene>
<dbReference type="EMBL" id="KK198762">
    <property type="protein sequence ID" value="KCW51999.1"/>
    <property type="molecule type" value="Genomic_DNA"/>
</dbReference>
<dbReference type="InParanoid" id="A0A059AE53"/>
<dbReference type="GO" id="GO:0016020">
    <property type="term" value="C:membrane"/>
    <property type="evidence" value="ECO:0007669"/>
    <property type="project" value="UniProtKB-SubCell"/>
</dbReference>
<dbReference type="eggNOG" id="ENOG502S94S">
    <property type="taxonomic scope" value="Eukaryota"/>
</dbReference>
<accession>A0A059AE53</accession>
<reference evidence="9" key="1">
    <citation type="submission" date="2013-07" db="EMBL/GenBank/DDBJ databases">
        <title>The genome of Eucalyptus grandis.</title>
        <authorList>
            <person name="Schmutz J."/>
            <person name="Hayes R."/>
            <person name="Myburg A."/>
            <person name="Tuskan G."/>
            <person name="Grattapaglia D."/>
            <person name="Rokhsar D.S."/>
        </authorList>
    </citation>
    <scope>NUCLEOTIDE SEQUENCE</scope>
    <source>
        <tissue evidence="9">Leaf extractions</tissue>
    </source>
</reference>
<dbReference type="Gramene" id="KCW51999">
    <property type="protein sequence ID" value="KCW51999"/>
    <property type="gene ID" value="EUGRSUZ_J01438"/>
</dbReference>
<dbReference type="InterPro" id="IPR040359">
    <property type="entry name" value="GDU"/>
</dbReference>
<evidence type="ECO:0000256" key="8">
    <source>
        <dbReference type="SAM" id="Phobius"/>
    </source>
</evidence>
<comment type="subcellular location">
    <subcellularLocation>
        <location evidence="1">Membrane</location>
        <topology evidence="1">Single-pass membrane protein</topology>
    </subcellularLocation>
</comment>
<keyword evidence="6 8" id="KW-1133">Transmembrane helix</keyword>
<protein>
    <submittedName>
        <fullName evidence="9">Uncharacterized protein</fullName>
    </submittedName>
</protein>
<dbReference type="AlphaFoldDB" id="A0A059AE53"/>
<evidence type="ECO:0000256" key="1">
    <source>
        <dbReference type="ARBA" id="ARBA00004167"/>
    </source>
</evidence>
<keyword evidence="7 8" id="KW-0472">Membrane</keyword>
<evidence type="ECO:0000256" key="5">
    <source>
        <dbReference type="ARBA" id="ARBA00022970"/>
    </source>
</evidence>
<comment type="similarity">
    <text evidence="2">Belongs to the GLUTAMINE DUMPER 1 (TC 9.B.60) family.</text>
</comment>
<keyword evidence="3" id="KW-0813">Transport</keyword>
<dbReference type="GO" id="GO:0080143">
    <property type="term" value="P:regulation of amino acid export"/>
    <property type="evidence" value="ECO:0007669"/>
    <property type="project" value="InterPro"/>
</dbReference>
<evidence type="ECO:0000256" key="7">
    <source>
        <dbReference type="ARBA" id="ARBA00023136"/>
    </source>
</evidence>
<proteinExistence type="inferred from homology"/>
<dbReference type="OrthoDB" id="770444at2759"/>
<dbReference type="STRING" id="71139.A0A059AE53"/>
<name>A0A059AE53_EUCGR</name>
<keyword evidence="5" id="KW-0029">Amino-acid transport</keyword>
<dbReference type="PANTHER" id="PTHR33228:SF80">
    <property type="entry name" value="PROTEIN, PUTATIVE-RELATED"/>
    <property type="match status" value="1"/>
</dbReference>
<evidence type="ECO:0000256" key="3">
    <source>
        <dbReference type="ARBA" id="ARBA00022448"/>
    </source>
</evidence>
<evidence type="ECO:0000256" key="2">
    <source>
        <dbReference type="ARBA" id="ARBA00009977"/>
    </source>
</evidence>
<evidence type="ECO:0000313" key="9">
    <source>
        <dbReference type="EMBL" id="KCW51999.1"/>
    </source>
</evidence>
<feature type="transmembrane region" description="Helical" evidence="8">
    <location>
        <begin position="20"/>
        <end position="42"/>
    </location>
</feature>
<evidence type="ECO:0000256" key="4">
    <source>
        <dbReference type="ARBA" id="ARBA00022692"/>
    </source>
</evidence>
<sequence>MEATSSMSSTHIWSSPIPYLFGGLALTLILIFTALIILVCSYQKHTSGELREADEKLPKAVIIPLDAEPKIVVIMAGDDMPTYIAKPVTPLPICCDQV</sequence>
<dbReference type="OMA" id="YCSCSSE"/>
<organism evidence="9">
    <name type="scientific">Eucalyptus grandis</name>
    <name type="common">Flooded gum</name>
    <dbReference type="NCBI Taxonomy" id="71139"/>
    <lineage>
        <taxon>Eukaryota</taxon>
        <taxon>Viridiplantae</taxon>
        <taxon>Streptophyta</taxon>
        <taxon>Embryophyta</taxon>
        <taxon>Tracheophyta</taxon>
        <taxon>Spermatophyta</taxon>
        <taxon>Magnoliopsida</taxon>
        <taxon>eudicotyledons</taxon>
        <taxon>Gunneridae</taxon>
        <taxon>Pentapetalae</taxon>
        <taxon>rosids</taxon>
        <taxon>malvids</taxon>
        <taxon>Myrtales</taxon>
        <taxon>Myrtaceae</taxon>
        <taxon>Myrtoideae</taxon>
        <taxon>Eucalypteae</taxon>
        <taxon>Eucalyptus</taxon>
    </lineage>
</organism>
<dbReference type="GO" id="GO:0006865">
    <property type="term" value="P:amino acid transport"/>
    <property type="evidence" value="ECO:0007669"/>
    <property type="project" value="UniProtKB-KW"/>
</dbReference>
<keyword evidence="4 8" id="KW-0812">Transmembrane</keyword>
<evidence type="ECO:0000256" key="6">
    <source>
        <dbReference type="ARBA" id="ARBA00022989"/>
    </source>
</evidence>
<dbReference type="KEGG" id="egr:104423651"/>